<sequence length="86" mass="9884">MNYQKNSVHPEDDSTNQHQQRVTLLFCRCGQRRNFPVCLLLCHKISGMQTLFLLRQITPLLPLWQEPENPALPCAVLRPVSRNSAA</sequence>
<reference evidence="1 2" key="1">
    <citation type="journal article" date="2018" name="MBio">
        <title>Insights into the evolution of host association through the isolation and characterization of a novel human periodontal pathobiont, Desulfobulbus oralis.</title>
        <authorList>
            <person name="Cross K.L."/>
            <person name="Chirania P."/>
            <person name="Xiong W."/>
            <person name="Beall C.J."/>
            <person name="Elkins J.G."/>
            <person name="Giannone R.J."/>
            <person name="Griffen A.L."/>
            <person name="Guss A.M."/>
            <person name="Hettich R.L."/>
            <person name="Joshi S.S."/>
            <person name="Mokrzan E.M."/>
            <person name="Martin R.K."/>
            <person name="Zhulin I.B."/>
            <person name="Leys E.J."/>
            <person name="Podar M."/>
        </authorList>
    </citation>
    <scope>NUCLEOTIDE SEQUENCE [LARGE SCALE GENOMIC DNA]</scope>
    <source>
        <strain evidence="1 2">ORNL</strain>
    </source>
</reference>
<evidence type="ECO:0000313" key="1">
    <source>
        <dbReference type="EMBL" id="AVD71081.1"/>
    </source>
</evidence>
<evidence type="ECO:0000313" key="2">
    <source>
        <dbReference type="Proteomes" id="UP000239867"/>
    </source>
</evidence>
<gene>
    <name evidence="1" type="ORF">CAY53_05945</name>
</gene>
<keyword evidence="2" id="KW-1185">Reference proteome</keyword>
<dbReference type="AlphaFoldDB" id="A0A2L1GN16"/>
<dbReference type="EMBL" id="CP021255">
    <property type="protein sequence ID" value="AVD71081.1"/>
    <property type="molecule type" value="Genomic_DNA"/>
</dbReference>
<proteinExistence type="predicted"/>
<accession>A0A2L1GN16</accession>
<protein>
    <submittedName>
        <fullName evidence="1">Uncharacterized protein</fullName>
    </submittedName>
</protein>
<dbReference type="Proteomes" id="UP000239867">
    <property type="component" value="Chromosome"/>
</dbReference>
<organism evidence="1 2">
    <name type="scientific">Desulfobulbus oralis</name>
    <dbReference type="NCBI Taxonomy" id="1986146"/>
    <lineage>
        <taxon>Bacteria</taxon>
        <taxon>Pseudomonadati</taxon>
        <taxon>Thermodesulfobacteriota</taxon>
        <taxon>Desulfobulbia</taxon>
        <taxon>Desulfobulbales</taxon>
        <taxon>Desulfobulbaceae</taxon>
        <taxon>Desulfobulbus</taxon>
    </lineage>
</organism>
<name>A0A2L1GN16_9BACT</name>
<dbReference type="KEGG" id="deo:CAY53_05945"/>